<proteinExistence type="predicted"/>
<protein>
    <submittedName>
        <fullName evidence="2">Uncharacterized protein</fullName>
    </submittedName>
</protein>
<feature type="region of interest" description="Disordered" evidence="1">
    <location>
        <begin position="13"/>
        <end position="34"/>
    </location>
</feature>
<evidence type="ECO:0000313" key="2">
    <source>
        <dbReference type="EMBL" id="KAH9420031.1"/>
    </source>
</evidence>
<dbReference type="Proteomes" id="UP000887458">
    <property type="component" value="Unassembled WGS sequence"/>
</dbReference>
<sequence>MYQIIIDVELDDYDNDENEKENENNKSNIFNHGGRIEPGSMMTIDDDGQILQFSTTTTTIFPVKLKSNNQKKNIKSSGSCHFIDLKYDLNQIGYNI</sequence>
<comment type="caution">
    <text evidence="2">The sequence shown here is derived from an EMBL/GenBank/DDBJ whole genome shotgun (WGS) entry which is preliminary data.</text>
</comment>
<name>A0ABQ8JBT6_DERPT</name>
<organism evidence="2 3">
    <name type="scientific">Dermatophagoides pteronyssinus</name>
    <name type="common">European house dust mite</name>
    <dbReference type="NCBI Taxonomy" id="6956"/>
    <lineage>
        <taxon>Eukaryota</taxon>
        <taxon>Metazoa</taxon>
        <taxon>Ecdysozoa</taxon>
        <taxon>Arthropoda</taxon>
        <taxon>Chelicerata</taxon>
        <taxon>Arachnida</taxon>
        <taxon>Acari</taxon>
        <taxon>Acariformes</taxon>
        <taxon>Sarcoptiformes</taxon>
        <taxon>Astigmata</taxon>
        <taxon>Psoroptidia</taxon>
        <taxon>Analgoidea</taxon>
        <taxon>Pyroglyphidae</taxon>
        <taxon>Dermatophagoidinae</taxon>
        <taxon>Dermatophagoides</taxon>
    </lineage>
</organism>
<dbReference type="EMBL" id="NJHN03000054">
    <property type="protein sequence ID" value="KAH9420031.1"/>
    <property type="molecule type" value="Genomic_DNA"/>
</dbReference>
<evidence type="ECO:0000313" key="3">
    <source>
        <dbReference type="Proteomes" id="UP000887458"/>
    </source>
</evidence>
<evidence type="ECO:0000256" key="1">
    <source>
        <dbReference type="SAM" id="MobiDB-lite"/>
    </source>
</evidence>
<gene>
    <name evidence="2" type="ORF">DERP_001865</name>
</gene>
<reference evidence="2 3" key="2">
    <citation type="journal article" date="2022" name="Mol. Biol. Evol.">
        <title>Comparative Genomics Reveals Insights into the Divergent Evolution of Astigmatic Mites and Household Pest Adaptations.</title>
        <authorList>
            <person name="Xiong Q."/>
            <person name="Wan A.T."/>
            <person name="Liu X."/>
            <person name="Fung C.S."/>
            <person name="Xiao X."/>
            <person name="Malainual N."/>
            <person name="Hou J."/>
            <person name="Wang L."/>
            <person name="Wang M."/>
            <person name="Yang K.Y."/>
            <person name="Cui Y."/>
            <person name="Leung E.L."/>
            <person name="Nong W."/>
            <person name="Shin S.K."/>
            <person name="Au S.W."/>
            <person name="Jeong K.Y."/>
            <person name="Chew F.T."/>
            <person name="Hui J.H."/>
            <person name="Leung T.F."/>
            <person name="Tungtrongchitr A."/>
            <person name="Zhong N."/>
            <person name="Liu Z."/>
            <person name="Tsui S.K."/>
        </authorList>
    </citation>
    <scope>NUCLEOTIDE SEQUENCE [LARGE SCALE GENOMIC DNA]</scope>
    <source>
        <strain evidence="2">Derp</strain>
    </source>
</reference>
<keyword evidence="3" id="KW-1185">Reference proteome</keyword>
<accession>A0ABQ8JBT6</accession>
<reference evidence="2 3" key="1">
    <citation type="journal article" date="2018" name="J. Allergy Clin. Immunol.">
        <title>High-quality assembly of Dermatophagoides pteronyssinus genome and transcriptome reveals a wide range of novel allergens.</title>
        <authorList>
            <person name="Liu X.Y."/>
            <person name="Yang K.Y."/>
            <person name="Wang M.Q."/>
            <person name="Kwok J.S."/>
            <person name="Zeng X."/>
            <person name="Yang Z."/>
            <person name="Xiao X.J."/>
            <person name="Lau C.P."/>
            <person name="Li Y."/>
            <person name="Huang Z.M."/>
            <person name="Ba J.G."/>
            <person name="Yim A.K."/>
            <person name="Ouyang C.Y."/>
            <person name="Ngai S.M."/>
            <person name="Chan T.F."/>
            <person name="Leung E.L."/>
            <person name="Liu L."/>
            <person name="Liu Z.G."/>
            <person name="Tsui S.K."/>
        </authorList>
    </citation>
    <scope>NUCLEOTIDE SEQUENCE [LARGE SCALE GENOMIC DNA]</scope>
    <source>
        <strain evidence="2">Derp</strain>
    </source>
</reference>